<dbReference type="InterPro" id="IPR001841">
    <property type="entry name" value="Znf_RING"/>
</dbReference>
<dbReference type="GO" id="GO:0061630">
    <property type="term" value="F:ubiquitin protein ligase activity"/>
    <property type="evidence" value="ECO:0007669"/>
    <property type="project" value="InterPro"/>
</dbReference>
<dbReference type="Pfam" id="PF13639">
    <property type="entry name" value="zf-RING_2"/>
    <property type="match status" value="1"/>
</dbReference>
<evidence type="ECO:0000259" key="4">
    <source>
        <dbReference type="PROSITE" id="PS50966"/>
    </source>
</evidence>
<dbReference type="Pfam" id="PF04434">
    <property type="entry name" value="SWIM"/>
    <property type="match status" value="1"/>
</dbReference>
<keyword evidence="6" id="KW-1185">Reference proteome</keyword>
<dbReference type="AlphaFoldDB" id="A0A1R3RTF3"/>
<dbReference type="VEuPathDB" id="FungiDB:ASPCADRAFT_394657"/>
<feature type="compositionally biased region" description="Basic residues" evidence="2">
    <location>
        <begin position="31"/>
        <end position="44"/>
    </location>
</feature>
<dbReference type="PROSITE" id="PS50089">
    <property type="entry name" value="ZF_RING_2"/>
    <property type="match status" value="1"/>
</dbReference>
<evidence type="ECO:0000256" key="1">
    <source>
        <dbReference type="PROSITE-ProRule" id="PRU00175"/>
    </source>
</evidence>
<dbReference type="PROSITE" id="PS50966">
    <property type="entry name" value="ZF_SWIM"/>
    <property type="match status" value="1"/>
</dbReference>
<dbReference type="InterPro" id="IPR013083">
    <property type="entry name" value="Znf_RING/FYVE/PHD"/>
</dbReference>
<dbReference type="CDD" id="cd16494">
    <property type="entry name" value="RING-CH-C4HC3_ZSWM2"/>
    <property type="match status" value="1"/>
</dbReference>
<organism evidence="5 6">
    <name type="scientific">Aspergillus carbonarius (strain ITEM 5010)</name>
    <dbReference type="NCBI Taxonomy" id="602072"/>
    <lineage>
        <taxon>Eukaryota</taxon>
        <taxon>Fungi</taxon>
        <taxon>Dikarya</taxon>
        <taxon>Ascomycota</taxon>
        <taxon>Pezizomycotina</taxon>
        <taxon>Eurotiomycetes</taxon>
        <taxon>Eurotiomycetidae</taxon>
        <taxon>Eurotiales</taxon>
        <taxon>Aspergillaceae</taxon>
        <taxon>Aspergillus</taxon>
        <taxon>Aspergillus subgen. Circumdati</taxon>
    </lineage>
</organism>
<dbReference type="Gene3D" id="3.30.40.10">
    <property type="entry name" value="Zinc/RING finger domain, C3HC4 (zinc finger)"/>
    <property type="match status" value="1"/>
</dbReference>
<feature type="compositionally biased region" description="Polar residues" evidence="2">
    <location>
        <begin position="57"/>
        <end position="72"/>
    </location>
</feature>
<dbReference type="STRING" id="602072.A0A1R3RTF3"/>
<keyword evidence="1" id="KW-0862">Zinc</keyword>
<dbReference type="OMA" id="WETAVGY"/>
<dbReference type="InterPro" id="IPR039903">
    <property type="entry name" value="Zswim2"/>
</dbReference>
<dbReference type="OrthoDB" id="2122982at2759"/>
<protein>
    <recommendedName>
        <fullName evidence="7">Anaphase-promoting complex subunit 11</fullName>
    </recommendedName>
</protein>
<dbReference type="InterPro" id="IPR007527">
    <property type="entry name" value="Znf_SWIM"/>
</dbReference>
<gene>
    <name evidence="5" type="ORF">ASPCADRAFT_394657</name>
</gene>
<dbReference type="GO" id="GO:0008270">
    <property type="term" value="F:zinc ion binding"/>
    <property type="evidence" value="ECO:0007669"/>
    <property type="project" value="UniProtKB-KW"/>
</dbReference>
<dbReference type="PANTHER" id="PTHR21540">
    <property type="entry name" value="RING FINGER AND SWIM DOMAIN-CONTAINING PROTEIN 2"/>
    <property type="match status" value="1"/>
</dbReference>
<feature type="domain" description="SWIM-type" evidence="4">
    <location>
        <begin position="204"/>
        <end position="236"/>
    </location>
</feature>
<evidence type="ECO:0000256" key="2">
    <source>
        <dbReference type="SAM" id="MobiDB-lite"/>
    </source>
</evidence>
<sequence>MRGCDGELDPSWTRRHSVVISAALVTGKQAKSGKRGKPPHRPGRLRSSGVNMGVSRTAPSRQEYASPSTPTRTRVPHPKTVISTPTSSKRKRKADEQTVAPSASTKKPRRSHPNDLTSSAVGVVDLTGDTPSPPKKRVQAQTPTDEPTPERRARRFRSHPPKSYLERAARALTQRMFVVGHTVTDADDAPKMCFDIVGTTGNIYKTTIGKVPTCSCPDAQKGNQCKHICYVLVKALRAPRHLQYQLAFLSSELREMYHDSAISRQPGTDENKDGNRKPVEGDCPICFMEFEPDKEEIVWCRAACGNNIHQTCFRKWAATQQAQGVRCVYCRSPWQADTSNLTLDKLVKEGTVSADGYLNVAEQVGLSGARGMKPTL</sequence>
<dbReference type="Proteomes" id="UP000188318">
    <property type="component" value="Unassembled WGS sequence"/>
</dbReference>
<name>A0A1R3RTF3_ASPC5</name>
<dbReference type="EMBL" id="KV907496">
    <property type="protein sequence ID" value="OOF97753.1"/>
    <property type="molecule type" value="Genomic_DNA"/>
</dbReference>
<proteinExistence type="predicted"/>
<evidence type="ECO:0000313" key="5">
    <source>
        <dbReference type="EMBL" id="OOF97753.1"/>
    </source>
</evidence>
<dbReference type="PANTHER" id="PTHR21540:SF0">
    <property type="entry name" value="PHD FAMILY PROTEIN"/>
    <property type="match status" value="1"/>
</dbReference>
<keyword evidence="1" id="KW-0479">Metal-binding</keyword>
<evidence type="ECO:0000313" key="6">
    <source>
        <dbReference type="Proteomes" id="UP000188318"/>
    </source>
</evidence>
<feature type="domain" description="RING-type" evidence="3">
    <location>
        <begin position="283"/>
        <end position="331"/>
    </location>
</feature>
<dbReference type="SUPFAM" id="SSF57850">
    <property type="entry name" value="RING/U-box"/>
    <property type="match status" value="1"/>
</dbReference>
<accession>A0A1R3RTF3</accession>
<keyword evidence="1" id="KW-0863">Zinc-finger</keyword>
<reference evidence="6" key="1">
    <citation type="journal article" date="2017" name="Genome Biol.">
        <title>Comparative genomics reveals high biological diversity and specific adaptations in the industrially and medically important fungal genus Aspergillus.</title>
        <authorList>
            <person name="de Vries R.P."/>
            <person name="Riley R."/>
            <person name="Wiebenga A."/>
            <person name="Aguilar-Osorio G."/>
            <person name="Amillis S."/>
            <person name="Uchima C.A."/>
            <person name="Anderluh G."/>
            <person name="Asadollahi M."/>
            <person name="Askin M."/>
            <person name="Barry K."/>
            <person name="Battaglia E."/>
            <person name="Bayram O."/>
            <person name="Benocci T."/>
            <person name="Braus-Stromeyer S.A."/>
            <person name="Caldana C."/>
            <person name="Canovas D."/>
            <person name="Cerqueira G.C."/>
            <person name="Chen F."/>
            <person name="Chen W."/>
            <person name="Choi C."/>
            <person name="Clum A."/>
            <person name="Dos Santos R.A."/>
            <person name="Damasio A.R."/>
            <person name="Diallinas G."/>
            <person name="Emri T."/>
            <person name="Fekete E."/>
            <person name="Flipphi M."/>
            <person name="Freyberg S."/>
            <person name="Gallo A."/>
            <person name="Gournas C."/>
            <person name="Habgood R."/>
            <person name="Hainaut M."/>
            <person name="Harispe M.L."/>
            <person name="Henrissat B."/>
            <person name="Hilden K.S."/>
            <person name="Hope R."/>
            <person name="Hossain A."/>
            <person name="Karabika E."/>
            <person name="Karaffa L."/>
            <person name="Karanyi Z."/>
            <person name="Krasevec N."/>
            <person name="Kuo A."/>
            <person name="Kusch H."/>
            <person name="LaButti K."/>
            <person name="Lagendijk E.L."/>
            <person name="Lapidus A."/>
            <person name="Levasseur A."/>
            <person name="Lindquist E."/>
            <person name="Lipzen A."/>
            <person name="Logrieco A.F."/>
            <person name="MacCabe A."/>
            <person name="Maekelae M.R."/>
            <person name="Malavazi I."/>
            <person name="Melin P."/>
            <person name="Meyer V."/>
            <person name="Mielnichuk N."/>
            <person name="Miskei M."/>
            <person name="Molnar A.P."/>
            <person name="Mule G."/>
            <person name="Ngan C.Y."/>
            <person name="Orejas M."/>
            <person name="Orosz E."/>
            <person name="Ouedraogo J.P."/>
            <person name="Overkamp K.M."/>
            <person name="Park H.-S."/>
            <person name="Perrone G."/>
            <person name="Piumi F."/>
            <person name="Punt P.J."/>
            <person name="Ram A.F."/>
            <person name="Ramon A."/>
            <person name="Rauscher S."/>
            <person name="Record E."/>
            <person name="Riano-Pachon D.M."/>
            <person name="Robert V."/>
            <person name="Roehrig J."/>
            <person name="Ruller R."/>
            <person name="Salamov A."/>
            <person name="Salih N.S."/>
            <person name="Samson R.A."/>
            <person name="Sandor E."/>
            <person name="Sanguinetti M."/>
            <person name="Schuetze T."/>
            <person name="Sepcic K."/>
            <person name="Shelest E."/>
            <person name="Sherlock G."/>
            <person name="Sophianopoulou V."/>
            <person name="Squina F.M."/>
            <person name="Sun H."/>
            <person name="Susca A."/>
            <person name="Todd R.B."/>
            <person name="Tsang A."/>
            <person name="Unkles S.E."/>
            <person name="van de Wiele N."/>
            <person name="van Rossen-Uffink D."/>
            <person name="Oliveira J.V."/>
            <person name="Vesth T.C."/>
            <person name="Visser J."/>
            <person name="Yu J.-H."/>
            <person name="Zhou M."/>
            <person name="Andersen M.R."/>
            <person name="Archer D.B."/>
            <person name="Baker S.E."/>
            <person name="Benoit I."/>
            <person name="Brakhage A.A."/>
            <person name="Braus G.H."/>
            <person name="Fischer R."/>
            <person name="Frisvad J.C."/>
            <person name="Goldman G.H."/>
            <person name="Houbraken J."/>
            <person name="Oakley B."/>
            <person name="Pocsi I."/>
            <person name="Scazzocchio C."/>
            <person name="Seiboth B."/>
            <person name="vanKuyk P.A."/>
            <person name="Wortman J."/>
            <person name="Dyer P.S."/>
            <person name="Grigoriev I.V."/>
        </authorList>
    </citation>
    <scope>NUCLEOTIDE SEQUENCE [LARGE SCALE GENOMIC DNA]</scope>
    <source>
        <strain evidence="6">ITEM 5010</strain>
    </source>
</reference>
<evidence type="ECO:0000259" key="3">
    <source>
        <dbReference type="PROSITE" id="PS50089"/>
    </source>
</evidence>
<evidence type="ECO:0008006" key="7">
    <source>
        <dbReference type="Google" id="ProtNLM"/>
    </source>
</evidence>
<feature type="region of interest" description="Disordered" evidence="2">
    <location>
        <begin position="26"/>
        <end position="162"/>
    </location>
</feature>